<name>A0A318J849_9BURK</name>
<evidence type="ECO:0000256" key="1">
    <source>
        <dbReference type="SAM" id="Phobius"/>
    </source>
</evidence>
<dbReference type="Pfam" id="PF16074">
    <property type="entry name" value="PilW"/>
    <property type="match status" value="1"/>
</dbReference>
<feature type="transmembrane region" description="Helical" evidence="1">
    <location>
        <begin position="14"/>
        <end position="36"/>
    </location>
</feature>
<dbReference type="AlphaFoldDB" id="A0A318J849"/>
<dbReference type="InterPro" id="IPR012902">
    <property type="entry name" value="N_methyl_site"/>
</dbReference>
<evidence type="ECO:0000313" key="3">
    <source>
        <dbReference type="Proteomes" id="UP000247792"/>
    </source>
</evidence>
<dbReference type="GO" id="GO:0043683">
    <property type="term" value="P:type IV pilus assembly"/>
    <property type="evidence" value="ECO:0007669"/>
    <property type="project" value="InterPro"/>
</dbReference>
<sequence>MSGINLKYSQGRSLVELMIAMTIGLIISLAVTSLFVNNSQTYKIFDDKSVMEEDGRMALNMIAYHIRMAETGPQKNTGAQVAAGGGVSSYDQNIEGISGCSGGFISPLVPASPVPAVNPVPCNLSTTGPDSLTVRYIVDVDNSNAAAASAAAPTDCLGQAVPQTVKFPTTDSNYTVENRYYIVTNSSTGRSDLYCAGNGGVPIGTAFSAGKPIMENVIDMKIVYGYDQQNKQSVNSFFNAADLMAPTVPDPVGEADPLPGDPPITKWARIISAKICLVMRSENGGLAPKPMTYTNCSGTVVTAPDKRLYSTFTTVVGIRGRVPGRSL</sequence>
<reference evidence="2 3" key="1">
    <citation type="submission" date="2018-05" db="EMBL/GenBank/DDBJ databases">
        <title>Genomic Encyclopedia of Type Strains, Phase IV (KMG-IV): sequencing the most valuable type-strain genomes for metagenomic binning, comparative biology and taxonomic classification.</title>
        <authorList>
            <person name="Goeker M."/>
        </authorList>
    </citation>
    <scope>NUCLEOTIDE SEQUENCE [LARGE SCALE GENOMIC DNA]</scope>
    <source>
        <strain evidence="2 3">DSM 19792</strain>
    </source>
</reference>
<keyword evidence="1" id="KW-0472">Membrane</keyword>
<organism evidence="2 3">
    <name type="scientific">Undibacterium pigrum</name>
    <dbReference type="NCBI Taxonomy" id="401470"/>
    <lineage>
        <taxon>Bacteria</taxon>
        <taxon>Pseudomonadati</taxon>
        <taxon>Pseudomonadota</taxon>
        <taxon>Betaproteobacteria</taxon>
        <taxon>Burkholderiales</taxon>
        <taxon>Oxalobacteraceae</taxon>
        <taxon>Undibacterium</taxon>
    </lineage>
</organism>
<proteinExistence type="predicted"/>
<keyword evidence="1" id="KW-1133">Transmembrane helix</keyword>
<gene>
    <name evidence="2" type="ORF">DFR42_109171</name>
</gene>
<dbReference type="EMBL" id="QJKB01000009">
    <property type="protein sequence ID" value="PXX40058.1"/>
    <property type="molecule type" value="Genomic_DNA"/>
</dbReference>
<accession>A0A318J849</accession>
<dbReference type="Pfam" id="PF07963">
    <property type="entry name" value="N_methyl"/>
    <property type="match status" value="1"/>
</dbReference>
<keyword evidence="3" id="KW-1185">Reference proteome</keyword>
<dbReference type="RefSeq" id="WP_170133638.1">
    <property type="nucleotide sequence ID" value="NZ_QJKB01000009.1"/>
</dbReference>
<protein>
    <submittedName>
        <fullName evidence="2">Tfp pilus assembly protein PilW</fullName>
    </submittedName>
</protein>
<dbReference type="InterPro" id="IPR032092">
    <property type="entry name" value="PilW"/>
</dbReference>
<evidence type="ECO:0000313" key="2">
    <source>
        <dbReference type="EMBL" id="PXX40058.1"/>
    </source>
</evidence>
<comment type="caution">
    <text evidence="2">The sequence shown here is derived from an EMBL/GenBank/DDBJ whole genome shotgun (WGS) entry which is preliminary data.</text>
</comment>
<keyword evidence="1" id="KW-0812">Transmembrane</keyword>
<dbReference type="Proteomes" id="UP000247792">
    <property type="component" value="Unassembled WGS sequence"/>
</dbReference>